<keyword evidence="9" id="KW-0472">Membrane</keyword>
<protein>
    <submittedName>
        <fullName evidence="13">TonB-dependent receptor</fullName>
    </submittedName>
</protein>
<evidence type="ECO:0000256" key="1">
    <source>
        <dbReference type="ARBA" id="ARBA00004571"/>
    </source>
</evidence>
<evidence type="ECO:0000256" key="2">
    <source>
        <dbReference type="ARBA" id="ARBA00022448"/>
    </source>
</evidence>
<keyword evidence="13" id="KW-0675">Receptor</keyword>
<evidence type="ECO:0000256" key="5">
    <source>
        <dbReference type="ARBA" id="ARBA00022692"/>
    </source>
</evidence>
<keyword evidence="4" id="KW-0410">Iron transport</keyword>
<dbReference type="InterPro" id="IPR000531">
    <property type="entry name" value="Beta-barrel_TonB"/>
</dbReference>
<keyword evidence="10" id="KW-0998">Cell outer membrane</keyword>
<evidence type="ECO:0000259" key="12">
    <source>
        <dbReference type="Pfam" id="PF00593"/>
    </source>
</evidence>
<dbReference type="PANTHER" id="PTHR32552:SF81">
    <property type="entry name" value="TONB-DEPENDENT OUTER MEMBRANE RECEPTOR"/>
    <property type="match status" value="1"/>
</dbReference>
<dbReference type="GO" id="GO:0009279">
    <property type="term" value="C:cell outer membrane"/>
    <property type="evidence" value="ECO:0007669"/>
    <property type="project" value="UniProtKB-SubCell"/>
</dbReference>
<evidence type="ECO:0000256" key="10">
    <source>
        <dbReference type="ARBA" id="ARBA00023237"/>
    </source>
</evidence>
<evidence type="ECO:0000256" key="6">
    <source>
        <dbReference type="ARBA" id="ARBA00023004"/>
    </source>
</evidence>
<dbReference type="SUPFAM" id="SSF56935">
    <property type="entry name" value="Porins"/>
    <property type="match status" value="1"/>
</dbReference>
<gene>
    <name evidence="13" type="ORF">JKL49_22930</name>
</gene>
<evidence type="ECO:0000256" key="4">
    <source>
        <dbReference type="ARBA" id="ARBA00022496"/>
    </source>
</evidence>
<keyword evidence="8" id="KW-0798">TonB box</keyword>
<dbReference type="GO" id="GO:0006826">
    <property type="term" value="P:iron ion transport"/>
    <property type="evidence" value="ECO:0007669"/>
    <property type="project" value="UniProtKB-KW"/>
</dbReference>
<evidence type="ECO:0000256" key="11">
    <source>
        <dbReference type="SAM" id="MobiDB-lite"/>
    </source>
</evidence>
<feature type="compositionally biased region" description="Low complexity" evidence="11">
    <location>
        <begin position="95"/>
        <end position="106"/>
    </location>
</feature>
<keyword evidence="5" id="KW-0812">Transmembrane</keyword>
<evidence type="ECO:0000256" key="7">
    <source>
        <dbReference type="ARBA" id="ARBA00023065"/>
    </source>
</evidence>
<comment type="subcellular location">
    <subcellularLocation>
        <location evidence="1">Cell outer membrane</location>
        <topology evidence="1">Multi-pass membrane protein</topology>
    </subcellularLocation>
</comment>
<dbReference type="Pfam" id="PF00593">
    <property type="entry name" value="TonB_dep_Rec_b-barrel"/>
    <property type="match status" value="1"/>
</dbReference>
<dbReference type="Gene3D" id="2.40.170.20">
    <property type="entry name" value="TonB-dependent receptor, beta-barrel domain"/>
    <property type="match status" value="1"/>
</dbReference>
<feature type="domain" description="TonB-dependent receptor-like beta-barrel" evidence="12">
    <location>
        <begin position="8"/>
        <end position="89"/>
    </location>
</feature>
<accession>A0A974P7W5</accession>
<proteinExistence type="predicted"/>
<keyword evidence="3" id="KW-1134">Transmembrane beta strand</keyword>
<dbReference type="InterPro" id="IPR036942">
    <property type="entry name" value="Beta-barrel_TonB_sf"/>
</dbReference>
<evidence type="ECO:0000256" key="9">
    <source>
        <dbReference type="ARBA" id="ARBA00023136"/>
    </source>
</evidence>
<evidence type="ECO:0000256" key="8">
    <source>
        <dbReference type="ARBA" id="ARBA00023077"/>
    </source>
</evidence>
<keyword evidence="7" id="KW-0406">Ion transport</keyword>
<dbReference type="PANTHER" id="PTHR32552">
    <property type="entry name" value="FERRICHROME IRON RECEPTOR-RELATED"/>
    <property type="match status" value="1"/>
</dbReference>
<dbReference type="EMBL" id="CP068570">
    <property type="protein sequence ID" value="QQZ52065.1"/>
    <property type="molecule type" value="Genomic_DNA"/>
</dbReference>
<dbReference type="AlphaFoldDB" id="A0A974P7W5"/>
<keyword evidence="6" id="KW-0408">Iron</keyword>
<organism evidence="13">
    <name type="scientific">Phenylobacterium glaciei</name>
    <dbReference type="NCBI Taxonomy" id="2803784"/>
    <lineage>
        <taxon>Bacteria</taxon>
        <taxon>Pseudomonadati</taxon>
        <taxon>Pseudomonadota</taxon>
        <taxon>Alphaproteobacteria</taxon>
        <taxon>Caulobacterales</taxon>
        <taxon>Caulobacteraceae</taxon>
        <taxon>Phenylobacterium</taxon>
    </lineage>
</organism>
<feature type="region of interest" description="Disordered" evidence="11">
    <location>
        <begin position="95"/>
        <end position="115"/>
    </location>
</feature>
<keyword evidence="2" id="KW-0813">Transport</keyword>
<sequence length="115" mass="12553">MGLKKTIGGRLIINSSVFYNDFKDLQLNLSQLNATGTAAASNFVNVDATAWGVELEAQWRPIEPLQMIASYGYLNTEITKGCCFYDPADPSALLPAPSPRAARPRPMASCWSSRI</sequence>
<dbReference type="InterPro" id="IPR039426">
    <property type="entry name" value="TonB-dep_rcpt-like"/>
</dbReference>
<reference evidence="13" key="1">
    <citation type="submission" date="2021-01" db="EMBL/GenBank/DDBJ databases">
        <title>Genome sequence of Phenylobacterium sp. 20VBR1 isolated from a valley glaceir, Ny-Alesund, Svalbard.</title>
        <authorList>
            <person name="Thomas F.A."/>
            <person name="Krishnan K.P."/>
            <person name="Sinha R.K."/>
        </authorList>
    </citation>
    <scope>NUCLEOTIDE SEQUENCE</scope>
    <source>
        <strain evidence="13">20VBR1</strain>
    </source>
</reference>
<evidence type="ECO:0000256" key="3">
    <source>
        <dbReference type="ARBA" id="ARBA00022452"/>
    </source>
</evidence>
<name>A0A974P7W5_9CAUL</name>
<evidence type="ECO:0000313" key="13">
    <source>
        <dbReference type="EMBL" id="QQZ52065.1"/>
    </source>
</evidence>